<feature type="domain" description="Beta-glucuronidase C-terminal" evidence="1">
    <location>
        <begin position="480"/>
        <end position="588"/>
    </location>
</feature>
<dbReference type="Pfam" id="PF16862">
    <property type="entry name" value="Glyco_hydro_79C"/>
    <property type="match status" value="1"/>
</dbReference>
<evidence type="ECO:0000313" key="2">
    <source>
        <dbReference type="EMBL" id="KIM82034.1"/>
    </source>
</evidence>
<gene>
    <name evidence="2" type="ORF">PILCRDRAFT_820941</name>
</gene>
<dbReference type="InterPro" id="IPR013780">
    <property type="entry name" value="Glyco_hydro_b"/>
</dbReference>
<keyword evidence="3" id="KW-1185">Reference proteome</keyword>
<dbReference type="HOGENOM" id="CLU_023945_0_0_1"/>
<dbReference type="Gene3D" id="3.20.20.80">
    <property type="entry name" value="Glycosidases"/>
    <property type="match status" value="1"/>
</dbReference>
<evidence type="ECO:0000313" key="3">
    <source>
        <dbReference type="Proteomes" id="UP000054166"/>
    </source>
</evidence>
<dbReference type="OrthoDB" id="2796951at2759"/>
<dbReference type="SUPFAM" id="SSF51445">
    <property type="entry name" value="(Trans)glycosidases"/>
    <property type="match status" value="1"/>
</dbReference>
<reference evidence="2 3" key="1">
    <citation type="submission" date="2014-04" db="EMBL/GenBank/DDBJ databases">
        <authorList>
            <consortium name="DOE Joint Genome Institute"/>
            <person name="Kuo A."/>
            <person name="Tarkka M."/>
            <person name="Buscot F."/>
            <person name="Kohler A."/>
            <person name="Nagy L.G."/>
            <person name="Floudas D."/>
            <person name="Copeland A."/>
            <person name="Barry K.W."/>
            <person name="Cichocki N."/>
            <person name="Veneault-Fourrey C."/>
            <person name="LaButti K."/>
            <person name="Lindquist E.A."/>
            <person name="Lipzen A."/>
            <person name="Lundell T."/>
            <person name="Morin E."/>
            <person name="Murat C."/>
            <person name="Sun H."/>
            <person name="Tunlid A."/>
            <person name="Henrissat B."/>
            <person name="Grigoriev I.V."/>
            <person name="Hibbett D.S."/>
            <person name="Martin F."/>
            <person name="Nordberg H.P."/>
            <person name="Cantor M.N."/>
            <person name="Hua S.X."/>
        </authorList>
    </citation>
    <scope>NUCLEOTIDE SEQUENCE [LARGE SCALE GENOMIC DNA]</scope>
    <source>
        <strain evidence="2 3">F 1598</strain>
    </source>
</reference>
<keyword evidence="2" id="KW-0378">Hydrolase</keyword>
<dbReference type="GO" id="GO:0016787">
    <property type="term" value="F:hydrolase activity"/>
    <property type="evidence" value="ECO:0007669"/>
    <property type="project" value="UniProtKB-KW"/>
</dbReference>
<dbReference type="Gene3D" id="2.60.40.1180">
    <property type="entry name" value="Golgi alpha-mannosidase II"/>
    <property type="match status" value="1"/>
</dbReference>
<dbReference type="EMBL" id="KN832996">
    <property type="protein sequence ID" value="KIM82034.1"/>
    <property type="molecule type" value="Genomic_DNA"/>
</dbReference>
<evidence type="ECO:0000259" key="1">
    <source>
        <dbReference type="Pfam" id="PF16862"/>
    </source>
</evidence>
<organism evidence="2 3">
    <name type="scientific">Piloderma croceum (strain F 1598)</name>
    <dbReference type="NCBI Taxonomy" id="765440"/>
    <lineage>
        <taxon>Eukaryota</taxon>
        <taxon>Fungi</taxon>
        <taxon>Dikarya</taxon>
        <taxon>Basidiomycota</taxon>
        <taxon>Agaricomycotina</taxon>
        <taxon>Agaricomycetes</taxon>
        <taxon>Agaricomycetidae</taxon>
        <taxon>Atheliales</taxon>
        <taxon>Atheliaceae</taxon>
        <taxon>Piloderma</taxon>
    </lineage>
</organism>
<dbReference type="PANTHER" id="PTHR36183:SF2">
    <property type="entry name" value="BETA-GLUCURONIDASE C-TERMINAL DOMAIN-CONTAINING PROTEIN"/>
    <property type="match status" value="1"/>
</dbReference>
<dbReference type="InParanoid" id="A0A0C3FQP1"/>
<dbReference type="InterPro" id="IPR031728">
    <property type="entry name" value="GlcAase_C"/>
</dbReference>
<dbReference type="AlphaFoldDB" id="A0A0C3FQP1"/>
<dbReference type="Proteomes" id="UP000054166">
    <property type="component" value="Unassembled WGS sequence"/>
</dbReference>
<dbReference type="STRING" id="765440.A0A0C3FQP1"/>
<name>A0A0C3FQP1_PILCF</name>
<dbReference type="PANTHER" id="PTHR36183">
    <property type="entry name" value="BETA-GLUCURONIDASE"/>
    <property type="match status" value="1"/>
</dbReference>
<accession>A0A0C3FQP1</accession>
<reference evidence="3" key="2">
    <citation type="submission" date="2015-01" db="EMBL/GenBank/DDBJ databases">
        <title>Evolutionary Origins and Diversification of the Mycorrhizal Mutualists.</title>
        <authorList>
            <consortium name="DOE Joint Genome Institute"/>
            <consortium name="Mycorrhizal Genomics Consortium"/>
            <person name="Kohler A."/>
            <person name="Kuo A."/>
            <person name="Nagy L.G."/>
            <person name="Floudas D."/>
            <person name="Copeland A."/>
            <person name="Barry K.W."/>
            <person name="Cichocki N."/>
            <person name="Veneault-Fourrey C."/>
            <person name="LaButti K."/>
            <person name="Lindquist E.A."/>
            <person name="Lipzen A."/>
            <person name="Lundell T."/>
            <person name="Morin E."/>
            <person name="Murat C."/>
            <person name="Riley R."/>
            <person name="Ohm R."/>
            <person name="Sun H."/>
            <person name="Tunlid A."/>
            <person name="Henrissat B."/>
            <person name="Grigoriev I.V."/>
            <person name="Hibbett D.S."/>
            <person name="Martin F."/>
        </authorList>
    </citation>
    <scope>NUCLEOTIDE SEQUENCE [LARGE SCALE GENOMIC DNA]</scope>
    <source>
        <strain evidence="3">F 1598</strain>
    </source>
</reference>
<dbReference type="InterPro" id="IPR052974">
    <property type="entry name" value="GH79_Enzymes"/>
</dbReference>
<protein>
    <submittedName>
        <fullName evidence="2">Glycoside hydrolase family 79 protein</fullName>
    </submittedName>
</protein>
<proteinExistence type="predicted"/>
<dbReference type="InterPro" id="IPR017853">
    <property type="entry name" value="GH"/>
</dbReference>
<sequence length="679" mass="72701">MLLYLFYRPAATASCRLPRMWLLISFWSLLYLDTVWASVTVYSQLPLGQATATAAAANYTGAAAYDPTVLNPPPIPDPAPGTQPFIQLFNSNTSQGGLSIPISGSFYGFSIEMSVANQVLGVNSTFLQVPFLNIMAAFKQRGGSPRIRVGGNTQETAWMVDSIPGGKVLIKSKGNSSNPTQTPALMLSPELLYMMNNISNLVGVKWFLGIPMNDTQNVRLQIGELGESILGPNILGFQVGNEPDLYGRHGVGGRPASYSPEDYFNEFGVMMAAINNDTNMPTKNNIIGPSVSTSQWTMEDVFNTGYIPAYTHNLGAISVEKYPDDNCLAVFGGAGQPKVPQTEFALYLDHTAGVNIVKPFLNASAIALANNKPFYMFETNTASCGGFPGISDSYGAGLWALDYGLQMAYSNFSTALLHVGGQNVYYNPFTPPPTNQTSFHQWTIGPILYSALIVSEALGPTDTAQVVDLNPNNANILTPGYAIYEQGTLARVALFNYVTDPTGAHAYTASLAVGGGSSGQPNGSPQTVKVKYFNATSVSQKFNITWAGQTFGNTFESDGRLQGDLDVKTVSCNNNICQIYMPAPSFALVFFTDTAYTEATPDNPQTFSTTAQTRVKNTATVDAAVLSTSNGHSGSQGRNILGSTSLEHNKATSTYVPSTAALVALAFCAILIGHHNYLE</sequence>